<dbReference type="PANTHER" id="PTHR23077:SF171">
    <property type="entry name" value="NUCLEAR VALOSIN-CONTAINING PROTEIN-LIKE"/>
    <property type="match status" value="1"/>
</dbReference>
<name>A0A8J7YU16_9ARCH</name>
<evidence type="ECO:0000313" key="7">
    <source>
        <dbReference type="EMBL" id="MBX8644883.1"/>
    </source>
</evidence>
<dbReference type="SMART" id="SM00382">
    <property type="entry name" value="AAA"/>
    <property type="match status" value="1"/>
</dbReference>
<evidence type="ECO:0000256" key="3">
    <source>
        <dbReference type="ARBA" id="ARBA00022840"/>
    </source>
</evidence>
<dbReference type="Proteomes" id="UP000716004">
    <property type="component" value="Unassembled WGS sequence"/>
</dbReference>
<evidence type="ECO:0000313" key="8">
    <source>
        <dbReference type="Proteomes" id="UP000716004"/>
    </source>
</evidence>
<keyword evidence="2 4" id="KW-0547">Nucleotide-binding</keyword>
<dbReference type="Proteomes" id="UP000750197">
    <property type="component" value="Unassembled WGS sequence"/>
</dbReference>
<accession>A0A8J7YU16</accession>
<dbReference type="FunFam" id="1.10.8.60:FF:000057">
    <property type="entry name" value="AAA family ATPase, CDC48 subfamily"/>
    <property type="match status" value="1"/>
</dbReference>
<evidence type="ECO:0000256" key="1">
    <source>
        <dbReference type="ARBA" id="ARBA00022737"/>
    </source>
</evidence>
<dbReference type="Gene3D" id="3.40.50.300">
    <property type="entry name" value="P-loop containing nucleotide triphosphate hydrolases"/>
    <property type="match status" value="2"/>
</dbReference>
<dbReference type="EMBL" id="JAGVSJ010000015">
    <property type="protein sequence ID" value="MBX8632155.1"/>
    <property type="molecule type" value="Genomic_DNA"/>
</dbReference>
<keyword evidence="3 4" id="KW-0067">ATP-binding</keyword>
<dbReference type="FunFam" id="1.10.8.60:FF:000178">
    <property type="entry name" value="CDC48/VCP homolog, AAA superfamily"/>
    <property type="match status" value="1"/>
</dbReference>
<dbReference type="CDD" id="cd19511">
    <property type="entry name" value="RecA-like_CDC48_r2-like"/>
    <property type="match status" value="1"/>
</dbReference>
<feature type="non-terminal residue" evidence="6">
    <location>
        <position position="1"/>
    </location>
</feature>
<dbReference type="EMBL" id="JAHEAC010000116">
    <property type="protein sequence ID" value="MBX8644883.1"/>
    <property type="molecule type" value="Genomic_DNA"/>
</dbReference>
<dbReference type="InterPro" id="IPR003959">
    <property type="entry name" value="ATPase_AAA_core"/>
</dbReference>
<dbReference type="GO" id="GO:0016887">
    <property type="term" value="F:ATP hydrolysis activity"/>
    <property type="evidence" value="ECO:0007669"/>
    <property type="project" value="InterPro"/>
</dbReference>
<dbReference type="SUPFAM" id="SSF52540">
    <property type="entry name" value="P-loop containing nucleoside triphosphate hydrolases"/>
    <property type="match status" value="2"/>
</dbReference>
<protein>
    <submittedName>
        <fullName evidence="6">AAA family ATPase</fullName>
    </submittedName>
</protein>
<dbReference type="GO" id="GO:0005524">
    <property type="term" value="F:ATP binding"/>
    <property type="evidence" value="ECO:0007669"/>
    <property type="project" value="UniProtKB-KW"/>
</dbReference>
<comment type="caution">
    <text evidence="6">The sequence shown here is derived from an EMBL/GenBank/DDBJ whole genome shotgun (WGS) entry which is preliminary data.</text>
</comment>
<evidence type="ECO:0000256" key="4">
    <source>
        <dbReference type="RuleBase" id="RU003651"/>
    </source>
</evidence>
<keyword evidence="1" id="KW-0677">Repeat</keyword>
<dbReference type="InterPro" id="IPR050168">
    <property type="entry name" value="AAA_ATPase_domain"/>
</dbReference>
<reference evidence="6" key="1">
    <citation type="submission" date="2021-04" db="EMBL/GenBank/DDBJ databases">
        <title>Genomic insights into ecological role and evolution of a novel Thermoplasmata order Candidatus Sysuiplasmatales.</title>
        <authorList>
            <person name="Yuan Y."/>
        </authorList>
    </citation>
    <scope>NUCLEOTIDE SEQUENCE</scope>
    <source>
        <strain evidence="7">TUT19-bin139</strain>
        <strain evidence="6">YP2-bin.285</strain>
    </source>
</reference>
<dbReference type="InterPro" id="IPR041569">
    <property type="entry name" value="AAA_lid_3"/>
</dbReference>
<dbReference type="InterPro" id="IPR003593">
    <property type="entry name" value="AAA+_ATPase"/>
</dbReference>
<dbReference type="InterPro" id="IPR003960">
    <property type="entry name" value="ATPase_AAA_CS"/>
</dbReference>
<evidence type="ECO:0000313" key="6">
    <source>
        <dbReference type="EMBL" id="MBX8632155.1"/>
    </source>
</evidence>
<dbReference type="Pfam" id="PF17862">
    <property type="entry name" value="AAA_lid_3"/>
    <property type="match status" value="2"/>
</dbReference>
<dbReference type="AlphaFoldDB" id="A0A8J7YU16"/>
<evidence type="ECO:0000256" key="2">
    <source>
        <dbReference type="ARBA" id="ARBA00022741"/>
    </source>
</evidence>
<organism evidence="6 8">
    <name type="scientific">Candidatus Sysuiplasma superficiale</name>
    <dbReference type="NCBI Taxonomy" id="2823368"/>
    <lineage>
        <taxon>Archaea</taxon>
        <taxon>Methanobacteriati</taxon>
        <taxon>Thermoplasmatota</taxon>
        <taxon>Thermoplasmata</taxon>
        <taxon>Candidatus Sysuiplasmatales</taxon>
        <taxon>Candidatus Sysuiplasmataceae</taxon>
        <taxon>Candidatus Sysuiplasma</taxon>
    </lineage>
</organism>
<dbReference type="PROSITE" id="PS00674">
    <property type="entry name" value="AAA"/>
    <property type="match status" value="1"/>
</dbReference>
<dbReference type="Gene3D" id="1.10.8.60">
    <property type="match status" value="2"/>
</dbReference>
<dbReference type="FunFam" id="3.40.50.300:FF:000018">
    <property type="entry name" value="Cell division control 48"/>
    <property type="match status" value="1"/>
</dbReference>
<dbReference type="InterPro" id="IPR027417">
    <property type="entry name" value="P-loop_NTPase"/>
</dbReference>
<comment type="similarity">
    <text evidence="4">Belongs to the AAA ATPase family.</text>
</comment>
<gene>
    <name evidence="6" type="ORF">J9259_06530</name>
    <name evidence="7" type="ORF">KIY12_09235</name>
</gene>
<dbReference type="PANTHER" id="PTHR23077">
    <property type="entry name" value="AAA-FAMILY ATPASE"/>
    <property type="match status" value="1"/>
</dbReference>
<evidence type="ECO:0000259" key="5">
    <source>
        <dbReference type="SMART" id="SM00382"/>
    </source>
</evidence>
<feature type="domain" description="AAA+ ATPase" evidence="5">
    <location>
        <begin position="166"/>
        <end position="304"/>
    </location>
</feature>
<proteinExistence type="inferred from homology"/>
<sequence>GATNRPNAIDAALRRPGRFDREIEIGIPDKKSRLEILQIHTRGMPMADDVNLEKLADMTHGYVGADLWALCKEAAIRSLRKILPDIDIDMDVIPAEILRSLRVTMDDFTAAFREMSPSGLREVLVEKPNVTWDDIGGLQEVKEELQQAIEWPLKYGAAFEKLDVVPPRGILLHGPPGTGKTLLAKAVAHESEANFINVKGPEFLSKWVGESEKAVRETFRKARQAAPCVIFIDEIDAVVPMRGSGMGDAQVTERVVSQLLTELDGLEELHGVSVIAATNRPDIIDPALLRPGRFDRLIYVPPPDLESRKAIISIHTKKKPLAADVTVEKLAERMENYTGAEIAAVCNQAAMTAMKRYIDRNGRVDEKSLSAVRITSSDFDEAMKKIKPLSKDDLARYSEMSKRFKSGTPFPEP</sequence>
<dbReference type="Pfam" id="PF00004">
    <property type="entry name" value="AAA"/>
    <property type="match status" value="1"/>
</dbReference>